<sequence>MSKETQDVLAELNHKGYVEVIHWRVGFIFTQSNGKDFQRDVQVEAWSDCFYRNMHDTRSLAFSVAEPIGLFSNAWWGLHQFFRKENFNFSTLDLKDCEKYMTQDQKDQSPKGTDTLLAYVSLAAEPATYVRTSRLAQCLNEGPHREQVMFISARIPGKVFPAQKTPTLVTPIRDARAFVLSAFYDDRHQEDLIRIIGIVKRDYYENQGGRLYCHVLCPSGIYVEPVRTEIHVDHFDFPYGTASLICRNPCGSAILTNVTLSTSSESRSPGVTLKIQNTKESRPPKPQHDFTVCICTMFGNFDNALQLTQTLEMYRLLGAGKVVIYKTSCSDQVQEVLDYYAKEGFVQVFEWTVNLYLNPSSSWSYALHKADLHYHGQIAALNDCLYRNMYSSSYLVLIDQDEIIVPYKHDNWRDLIEALRKATPSANIFRFTNRIFPTDTYGKDPGALQWNDIPGVNILEFVNRETKIESYDPKKMIVDPRIAYKASVHYLMEHIGSEKEVDEHDALLFHCKEHKVISEPLNDVRIARYDAQLRINLNQVLSKTLRRSYPLVVTPVGSTNIFIISAFYDNRIINGQPLDVIHIIGIVKRDQFENQQETLHCHIECESVIYYHDVHVHLYKDHNGFPYGSADFLCKNPCGSAALIRVAVSTSDSRSSTDGYLYVHTSKAAQHTEPQRDFTVCISTMAGNYDDVLQLVLSIEMYRLLGADKVFIYKTNCSSMVQKVLDYYTAEGFLVVFNWTVDSYLKSSEIFNHGQNTALHDCIYRNMYTSRYLVLSDLGEILLPYKHETWGDLLKSLRSENSRPRIFAFTSYMFYHTSNQEVSGGSEWEDITGVNILHHVYREKQGKGSESKKIIVDPQMVQEVFIPELLQSSKEMMEVDKDNALWFHCNDHKTSLKVSYDPRILNYESKLKENVNTVLRKTVRR</sequence>
<organism evidence="8 9">
    <name type="scientific">Polypterus senegalus</name>
    <name type="common">Senegal bichir</name>
    <dbReference type="NCBI Taxonomy" id="55291"/>
    <lineage>
        <taxon>Eukaryota</taxon>
        <taxon>Metazoa</taxon>
        <taxon>Chordata</taxon>
        <taxon>Craniata</taxon>
        <taxon>Vertebrata</taxon>
        <taxon>Euteleostomi</taxon>
        <taxon>Actinopterygii</taxon>
        <taxon>Polypteriformes</taxon>
        <taxon>Polypteridae</taxon>
        <taxon>Polypterus</taxon>
    </lineage>
</organism>
<dbReference type="PANTHER" id="PTHR21461">
    <property type="entry name" value="GLYCOSYLTRANSFERASE FAMILY 92 PROTEIN"/>
    <property type="match status" value="1"/>
</dbReference>
<feature type="non-terminal residue" evidence="8">
    <location>
        <position position="925"/>
    </location>
</feature>
<evidence type="ECO:0000256" key="5">
    <source>
        <dbReference type="ARBA" id="ARBA00022692"/>
    </source>
</evidence>
<dbReference type="PANTHER" id="PTHR21461:SF69">
    <property type="entry name" value="GLYCOSYLTRANSFERASE FAMILY 92 PROTEIN"/>
    <property type="match status" value="1"/>
</dbReference>
<keyword evidence="5" id="KW-0812">Transmembrane</keyword>
<feature type="non-terminal residue" evidence="8">
    <location>
        <position position="1"/>
    </location>
</feature>
<name>A0A8X7XMS4_POLSE</name>
<comment type="subcellular location">
    <subcellularLocation>
        <location evidence="1">Membrane</location>
        <topology evidence="1">Single-pass membrane protein</topology>
    </subcellularLocation>
</comment>
<evidence type="ECO:0000256" key="7">
    <source>
        <dbReference type="ARBA" id="ARBA00023136"/>
    </source>
</evidence>
<evidence type="ECO:0000313" key="9">
    <source>
        <dbReference type="Proteomes" id="UP000886611"/>
    </source>
</evidence>
<reference evidence="8 9" key="1">
    <citation type="journal article" date="2021" name="Cell">
        <title>Tracing the genetic footprints of vertebrate landing in non-teleost ray-finned fishes.</title>
        <authorList>
            <person name="Bi X."/>
            <person name="Wang K."/>
            <person name="Yang L."/>
            <person name="Pan H."/>
            <person name="Jiang H."/>
            <person name="Wei Q."/>
            <person name="Fang M."/>
            <person name="Yu H."/>
            <person name="Zhu C."/>
            <person name="Cai Y."/>
            <person name="He Y."/>
            <person name="Gan X."/>
            <person name="Zeng H."/>
            <person name="Yu D."/>
            <person name="Zhu Y."/>
            <person name="Jiang H."/>
            <person name="Qiu Q."/>
            <person name="Yang H."/>
            <person name="Zhang Y.E."/>
            <person name="Wang W."/>
            <person name="Zhu M."/>
            <person name="He S."/>
            <person name="Zhang G."/>
        </authorList>
    </citation>
    <scope>NUCLEOTIDE SEQUENCE [LARGE SCALE GENOMIC DNA]</scope>
    <source>
        <strain evidence="8">Bchr_013</strain>
    </source>
</reference>
<protein>
    <submittedName>
        <fullName evidence="8">GALT1 galactosyltransferase</fullName>
    </submittedName>
</protein>
<dbReference type="InterPro" id="IPR008166">
    <property type="entry name" value="Glyco_transf_92"/>
</dbReference>
<keyword evidence="9" id="KW-1185">Reference proteome</keyword>
<dbReference type="Proteomes" id="UP000886611">
    <property type="component" value="Unassembled WGS sequence"/>
</dbReference>
<gene>
    <name evidence="8" type="primary">Galt1_2</name>
    <name evidence="8" type="ORF">GTO96_0023342</name>
</gene>
<evidence type="ECO:0000256" key="1">
    <source>
        <dbReference type="ARBA" id="ARBA00004167"/>
    </source>
</evidence>
<keyword evidence="4" id="KW-0808">Transferase</keyword>
<comment type="similarity">
    <text evidence="2">Belongs to the glycosyltransferase 92 family.</text>
</comment>
<keyword evidence="7" id="KW-0472">Membrane</keyword>
<accession>A0A8X7XMS4</accession>
<dbReference type="GO" id="GO:0005737">
    <property type="term" value="C:cytoplasm"/>
    <property type="evidence" value="ECO:0007669"/>
    <property type="project" value="TreeGrafter"/>
</dbReference>
<evidence type="ECO:0000313" key="8">
    <source>
        <dbReference type="EMBL" id="KAG2470124.1"/>
    </source>
</evidence>
<proteinExistence type="inferred from homology"/>
<dbReference type="Pfam" id="PF01697">
    <property type="entry name" value="Glyco_transf_92"/>
    <property type="match status" value="2"/>
</dbReference>
<dbReference type="GO" id="GO:0016757">
    <property type="term" value="F:glycosyltransferase activity"/>
    <property type="evidence" value="ECO:0007669"/>
    <property type="project" value="UniProtKB-KW"/>
</dbReference>
<evidence type="ECO:0000256" key="4">
    <source>
        <dbReference type="ARBA" id="ARBA00022679"/>
    </source>
</evidence>
<dbReference type="AlphaFoldDB" id="A0A8X7XMS4"/>
<evidence type="ECO:0000256" key="2">
    <source>
        <dbReference type="ARBA" id="ARBA00007647"/>
    </source>
</evidence>
<evidence type="ECO:0000256" key="3">
    <source>
        <dbReference type="ARBA" id="ARBA00022676"/>
    </source>
</evidence>
<evidence type="ECO:0000256" key="6">
    <source>
        <dbReference type="ARBA" id="ARBA00022989"/>
    </source>
</evidence>
<dbReference type="GO" id="GO:0016020">
    <property type="term" value="C:membrane"/>
    <property type="evidence" value="ECO:0007669"/>
    <property type="project" value="UniProtKB-SubCell"/>
</dbReference>
<keyword evidence="6" id="KW-1133">Transmembrane helix</keyword>
<dbReference type="EMBL" id="JAATIS010000147">
    <property type="protein sequence ID" value="KAG2470124.1"/>
    <property type="molecule type" value="Genomic_DNA"/>
</dbReference>
<keyword evidence="3 8" id="KW-0328">Glycosyltransferase</keyword>
<comment type="caution">
    <text evidence="8">The sequence shown here is derived from an EMBL/GenBank/DDBJ whole genome shotgun (WGS) entry which is preliminary data.</text>
</comment>